<dbReference type="SUPFAM" id="SSF54695">
    <property type="entry name" value="POZ domain"/>
    <property type="match status" value="1"/>
</dbReference>
<evidence type="ECO:0000256" key="1">
    <source>
        <dbReference type="SAM" id="Coils"/>
    </source>
</evidence>
<evidence type="ECO:0000313" key="5">
    <source>
        <dbReference type="Proteomes" id="UP000800035"/>
    </source>
</evidence>
<dbReference type="InterPro" id="IPR011333">
    <property type="entry name" value="SKP1/BTB/POZ_sf"/>
</dbReference>
<keyword evidence="1" id="KW-0175">Coiled coil</keyword>
<feature type="compositionally biased region" description="Low complexity" evidence="2">
    <location>
        <begin position="119"/>
        <end position="134"/>
    </location>
</feature>
<dbReference type="Gene3D" id="3.30.710.10">
    <property type="entry name" value="Potassium Channel Kv1.1, Chain A"/>
    <property type="match status" value="1"/>
</dbReference>
<evidence type="ECO:0000256" key="2">
    <source>
        <dbReference type="SAM" id="MobiDB-lite"/>
    </source>
</evidence>
<feature type="domain" description="BTB" evidence="3">
    <location>
        <begin position="17"/>
        <end position="87"/>
    </location>
</feature>
<gene>
    <name evidence="4" type="ORF">CC80DRAFT_510433</name>
</gene>
<reference evidence="4" key="1">
    <citation type="journal article" date="2020" name="Stud. Mycol.">
        <title>101 Dothideomycetes genomes: a test case for predicting lifestyles and emergence of pathogens.</title>
        <authorList>
            <person name="Haridas S."/>
            <person name="Albert R."/>
            <person name="Binder M."/>
            <person name="Bloem J."/>
            <person name="Labutti K."/>
            <person name="Salamov A."/>
            <person name="Andreopoulos B."/>
            <person name="Baker S."/>
            <person name="Barry K."/>
            <person name="Bills G."/>
            <person name="Bluhm B."/>
            <person name="Cannon C."/>
            <person name="Castanera R."/>
            <person name="Culley D."/>
            <person name="Daum C."/>
            <person name="Ezra D."/>
            <person name="Gonzalez J."/>
            <person name="Henrissat B."/>
            <person name="Kuo A."/>
            <person name="Liang C."/>
            <person name="Lipzen A."/>
            <person name="Lutzoni F."/>
            <person name="Magnuson J."/>
            <person name="Mondo S."/>
            <person name="Nolan M."/>
            <person name="Ohm R."/>
            <person name="Pangilinan J."/>
            <person name="Park H.-J."/>
            <person name="Ramirez L."/>
            <person name="Alfaro M."/>
            <person name="Sun H."/>
            <person name="Tritt A."/>
            <person name="Yoshinaga Y."/>
            <person name="Zwiers L.-H."/>
            <person name="Turgeon B."/>
            <person name="Goodwin S."/>
            <person name="Spatafora J."/>
            <person name="Crous P."/>
            <person name="Grigoriev I."/>
        </authorList>
    </citation>
    <scope>NUCLEOTIDE SEQUENCE</scope>
    <source>
        <strain evidence="4">CBS 675.92</strain>
    </source>
</reference>
<evidence type="ECO:0000313" key="4">
    <source>
        <dbReference type="EMBL" id="KAF1949642.1"/>
    </source>
</evidence>
<dbReference type="OrthoDB" id="9997739at2759"/>
<organism evidence="4 5">
    <name type="scientific">Byssothecium circinans</name>
    <dbReference type="NCBI Taxonomy" id="147558"/>
    <lineage>
        <taxon>Eukaryota</taxon>
        <taxon>Fungi</taxon>
        <taxon>Dikarya</taxon>
        <taxon>Ascomycota</taxon>
        <taxon>Pezizomycotina</taxon>
        <taxon>Dothideomycetes</taxon>
        <taxon>Pleosporomycetidae</taxon>
        <taxon>Pleosporales</taxon>
        <taxon>Massarineae</taxon>
        <taxon>Massarinaceae</taxon>
        <taxon>Byssothecium</taxon>
    </lineage>
</organism>
<feature type="region of interest" description="Disordered" evidence="2">
    <location>
        <begin position="107"/>
        <end position="139"/>
    </location>
</feature>
<accession>A0A6A5TD94</accession>
<proteinExistence type="predicted"/>
<name>A0A6A5TD94_9PLEO</name>
<evidence type="ECO:0000259" key="3">
    <source>
        <dbReference type="PROSITE" id="PS50097"/>
    </source>
</evidence>
<dbReference type="Proteomes" id="UP000800035">
    <property type="component" value="Unassembled WGS sequence"/>
</dbReference>
<keyword evidence="5" id="KW-1185">Reference proteome</keyword>
<dbReference type="EMBL" id="ML977035">
    <property type="protein sequence ID" value="KAF1949642.1"/>
    <property type="molecule type" value="Genomic_DNA"/>
</dbReference>
<dbReference type="PROSITE" id="PS50097">
    <property type="entry name" value="BTB"/>
    <property type="match status" value="1"/>
</dbReference>
<dbReference type="InterPro" id="IPR000210">
    <property type="entry name" value="BTB/POZ_dom"/>
</dbReference>
<protein>
    <recommendedName>
        <fullName evidence="3">BTB domain-containing protein</fullName>
    </recommendedName>
</protein>
<feature type="coiled-coil region" evidence="1">
    <location>
        <begin position="293"/>
        <end position="334"/>
    </location>
</feature>
<sequence length="358" mass="40484">MSLRYLTDQFGMFLTEPPIKVLVGEDRKAYYVHPYILSSCKSSSADARMSGPWKSTGDDAINWTDFDTQTIECVLHYLYTGDYHVPKSVEKMPTSNREGEEICLEQPEGAIRTEEQLPTDETSSPSQTPSPDQSALGRPLTPISKCLEVGLPEERLRTAAGVVAEKEFKDHDHTVGMSVLVHAKVYSFAHCHFFSDLAKFALQRLTQILIVAPCKRNSLFPYLADAIRHIYDTTPRRETQDDPARRLLSQYVALNYTDITGEELDALAGEGGEFMVDVNSKLARRIATSGHCARSLENQLDDLTTQVRSLQIICKDKEDEIRRASQELQEWENWNRGVSKKARRKCVPPVEPVTLDDW</sequence>
<dbReference type="AlphaFoldDB" id="A0A6A5TD94"/>
<dbReference type="PANTHER" id="PTHR47843">
    <property type="entry name" value="BTB DOMAIN-CONTAINING PROTEIN-RELATED"/>
    <property type="match status" value="1"/>
</dbReference>